<dbReference type="CDD" id="cd00093">
    <property type="entry name" value="HTH_XRE"/>
    <property type="match status" value="1"/>
</dbReference>
<dbReference type="InterPro" id="IPR010982">
    <property type="entry name" value="Lambda_DNA-bd_dom_sf"/>
</dbReference>
<evidence type="ECO:0000256" key="1">
    <source>
        <dbReference type="ARBA" id="ARBA00023125"/>
    </source>
</evidence>
<keyword evidence="1" id="KW-0238">DNA-binding</keyword>
<dbReference type="InterPro" id="IPR001387">
    <property type="entry name" value="Cro/C1-type_HTH"/>
</dbReference>
<keyword evidence="4" id="KW-1185">Reference proteome</keyword>
<proteinExistence type="predicted"/>
<sequence length="66" mass="7922">MENNLKVWRAKEDLTQEELAKKVEVTRQTINSIERGKYDPSLELAFKLAELFECKIEDIFDYRKEK</sequence>
<dbReference type="PANTHER" id="PTHR46558:SF4">
    <property type="entry name" value="DNA-BIDING PHAGE PROTEIN"/>
    <property type="match status" value="1"/>
</dbReference>
<dbReference type="PATRIC" id="fig|1698259.3.peg.784"/>
<dbReference type="PANTHER" id="PTHR46558">
    <property type="entry name" value="TRACRIPTIONAL REGULATORY PROTEIN-RELATED-RELATED"/>
    <property type="match status" value="1"/>
</dbReference>
<name>A0A133UBQ0_9EURY</name>
<gene>
    <name evidence="3" type="ORF">AKJ57_00495</name>
</gene>
<dbReference type="Pfam" id="PF01381">
    <property type="entry name" value="HTH_3"/>
    <property type="match status" value="1"/>
</dbReference>
<evidence type="ECO:0000259" key="2">
    <source>
        <dbReference type="PROSITE" id="PS50943"/>
    </source>
</evidence>
<organism evidence="3 4">
    <name type="scientific">candidate division MSBL1 archaeon SCGC-AAA259A05</name>
    <dbReference type="NCBI Taxonomy" id="1698259"/>
    <lineage>
        <taxon>Archaea</taxon>
        <taxon>Methanobacteriati</taxon>
        <taxon>Methanobacteriota</taxon>
        <taxon>candidate division MSBL1</taxon>
    </lineage>
</organism>
<dbReference type="SMART" id="SM00530">
    <property type="entry name" value="HTH_XRE"/>
    <property type="match status" value="1"/>
</dbReference>
<protein>
    <recommendedName>
        <fullName evidence="2">HTH cro/C1-type domain-containing protein</fullName>
    </recommendedName>
</protein>
<evidence type="ECO:0000313" key="4">
    <source>
        <dbReference type="Proteomes" id="UP000070163"/>
    </source>
</evidence>
<dbReference type="SUPFAM" id="SSF47413">
    <property type="entry name" value="lambda repressor-like DNA-binding domains"/>
    <property type="match status" value="1"/>
</dbReference>
<dbReference type="PROSITE" id="PS50943">
    <property type="entry name" value="HTH_CROC1"/>
    <property type="match status" value="1"/>
</dbReference>
<reference evidence="3 4" key="1">
    <citation type="journal article" date="2016" name="Sci. Rep.">
        <title>Metabolic traits of an uncultured archaeal lineage -MSBL1- from brine pools of the Red Sea.</title>
        <authorList>
            <person name="Mwirichia R."/>
            <person name="Alam I."/>
            <person name="Rashid M."/>
            <person name="Vinu M."/>
            <person name="Ba-Alawi W."/>
            <person name="Anthony Kamau A."/>
            <person name="Kamanda Ngugi D."/>
            <person name="Goker M."/>
            <person name="Klenk H.P."/>
            <person name="Bajic V."/>
            <person name="Stingl U."/>
        </authorList>
    </citation>
    <scope>NUCLEOTIDE SEQUENCE [LARGE SCALE GENOMIC DNA]</scope>
    <source>
        <strain evidence="3">SCGC-AAA259A05</strain>
    </source>
</reference>
<dbReference type="Gene3D" id="1.10.260.40">
    <property type="entry name" value="lambda repressor-like DNA-binding domains"/>
    <property type="match status" value="1"/>
</dbReference>
<accession>A0A133UBQ0</accession>
<comment type="caution">
    <text evidence="3">The sequence shown here is derived from an EMBL/GenBank/DDBJ whole genome shotgun (WGS) entry which is preliminary data.</text>
</comment>
<feature type="domain" description="HTH cro/C1-type" evidence="2">
    <location>
        <begin position="5"/>
        <end position="59"/>
    </location>
</feature>
<dbReference type="GO" id="GO:0003677">
    <property type="term" value="F:DNA binding"/>
    <property type="evidence" value="ECO:0007669"/>
    <property type="project" value="UniProtKB-KW"/>
</dbReference>
<evidence type="ECO:0000313" key="3">
    <source>
        <dbReference type="EMBL" id="KXA91601.1"/>
    </source>
</evidence>
<dbReference type="AlphaFoldDB" id="A0A133UBQ0"/>
<dbReference type="Proteomes" id="UP000070163">
    <property type="component" value="Unassembled WGS sequence"/>
</dbReference>
<dbReference type="EMBL" id="LHXJ01000004">
    <property type="protein sequence ID" value="KXA91601.1"/>
    <property type="molecule type" value="Genomic_DNA"/>
</dbReference>